<keyword evidence="6 9" id="KW-1133">Transmembrane helix</keyword>
<protein>
    <recommendedName>
        <fullName evidence="11">Sec-independent protein translocase protein TatA</fullName>
    </recommendedName>
</protein>
<evidence type="ECO:0000256" key="7">
    <source>
        <dbReference type="ARBA" id="ARBA00023010"/>
    </source>
</evidence>
<keyword evidence="7" id="KW-0811">Translocation</keyword>
<dbReference type="NCBIfam" id="TIGR01411">
    <property type="entry name" value="tatAE"/>
    <property type="match status" value="1"/>
</dbReference>
<dbReference type="AlphaFoldDB" id="A0A382WHV6"/>
<dbReference type="NCBIfam" id="NF011430">
    <property type="entry name" value="PRK14861.1"/>
    <property type="match status" value="1"/>
</dbReference>
<keyword evidence="4 9" id="KW-0812">Transmembrane</keyword>
<keyword evidence="8 9" id="KW-0472">Membrane</keyword>
<keyword evidence="2" id="KW-0813">Transport</keyword>
<evidence type="ECO:0000256" key="1">
    <source>
        <dbReference type="ARBA" id="ARBA00004162"/>
    </source>
</evidence>
<dbReference type="Pfam" id="PF02416">
    <property type="entry name" value="TatA_B_E"/>
    <property type="match status" value="1"/>
</dbReference>
<dbReference type="InterPro" id="IPR006312">
    <property type="entry name" value="TatA/E"/>
</dbReference>
<dbReference type="HAMAP" id="MF_00236">
    <property type="entry name" value="TatA_E"/>
    <property type="match status" value="1"/>
</dbReference>
<dbReference type="PANTHER" id="PTHR42982">
    <property type="entry name" value="SEC-INDEPENDENT PROTEIN TRANSLOCASE PROTEIN TATA"/>
    <property type="match status" value="1"/>
</dbReference>
<evidence type="ECO:0008006" key="11">
    <source>
        <dbReference type="Google" id="ProtNLM"/>
    </source>
</evidence>
<gene>
    <name evidence="10" type="ORF">METZ01_LOCUS410562</name>
</gene>
<comment type="subcellular location">
    <subcellularLocation>
        <location evidence="1">Cell membrane</location>
        <topology evidence="1">Single-pass membrane protein</topology>
    </subcellularLocation>
</comment>
<evidence type="ECO:0000256" key="4">
    <source>
        <dbReference type="ARBA" id="ARBA00022692"/>
    </source>
</evidence>
<evidence type="ECO:0000256" key="6">
    <source>
        <dbReference type="ARBA" id="ARBA00022989"/>
    </source>
</evidence>
<name>A0A382WHV6_9ZZZZ</name>
<reference evidence="10" key="1">
    <citation type="submission" date="2018-05" db="EMBL/GenBank/DDBJ databases">
        <authorList>
            <person name="Lanie J.A."/>
            <person name="Ng W.-L."/>
            <person name="Kazmierczak K.M."/>
            <person name="Andrzejewski T.M."/>
            <person name="Davidsen T.M."/>
            <person name="Wayne K.J."/>
            <person name="Tettelin H."/>
            <person name="Glass J.I."/>
            <person name="Rusch D."/>
            <person name="Podicherti R."/>
            <person name="Tsui H.-C.T."/>
            <person name="Winkler M.E."/>
        </authorList>
    </citation>
    <scope>NUCLEOTIDE SEQUENCE</scope>
</reference>
<evidence type="ECO:0000256" key="2">
    <source>
        <dbReference type="ARBA" id="ARBA00022448"/>
    </source>
</evidence>
<dbReference type="GO" id="GO:0005886">
    <property type="term" value="C:plasma membrane"/>
    <property type="evidence" value="ECO:0007669"/>
    <property type="project" value="UniProtKB-SubCell"/>
</dbReference>
<evidence type="ECO:0000256" key="5">
    <source>
        <dbReference type="ARBA" id="ARBA00022927"/>
    </source>
</evidence>
<proteinExistence type="inferred from homology"/>
<dbReference type="PANTHER" id="PTHR42982:SF1">
    <property type="entry name" value="SEC-INDEPENDENT PROTEIN TRANSLOCASE PROTEIN TATA"/>
    <property type="match status" value="1"/>
</dbReference>
<sequence>MGALGGWEIILIVIVVLVIFGPKRLPEMGSSLGKAIREFKNAGKEIQNDIAQTMNDNSSDINSKKDA</sequence>
<keyword evidence="5" id="KW-0653">Protein transport</keyword>
<evidence type="ECO:0000256" key="9">
    <source>
        <dbReference type="SAM" id="Phobius"/>
    </source>
</evidence>
<accession>A0A382WHV6</accession>
<organism evidence="10">
    <name type="scientific">marine metagenome</name>
    <dbReference type="NCBI Taxonomy" id="408172"/>
    <lineage>
        <taxon>unclassified sequences</taxon>
        <taxon>metagenomes</taxon>
        <taxon>ecological metagenomes</taxon>
    </lineage>
</organism>
<dbReference type="EMBL" id="UINC01159554">
    <property type="protein sequence ID" value="SVD57708.1"/>
    <property type="molecule type" value="Genomic_DNA"/>
</dbReference>
<dbReference type="InterPro" id="IPR003369">
    <property type="entry name" value="TatA/B/E"/>
</dbReference>
<evidence type="ECO:0000256" key="3">
    <source>
        <dbReference type="ARBA" id="ARBA00022475"/>
    </source>
</evidence>
<dbReference type="PRINTS" id="PR01506">
    <property type="entry name" value="TATBPROTEIN"/>
</dbReference>
<keyword evidence="3" id="KW-1003">Cell membrane</keyword>
<evidence type="ECO:0000313" key="10">
    <source>
        <dbReference type="EMBL" id="SVD57708.1"/>
    </source>
</evidence>
<dbReference type="GO" id="GO:0043953">
    <property type="term" value="P:protein transport by the Tat complex"/>
    <property type="evidence" value="ECO:0007669"/>
    <property type="project" value="InterPro"/>
</dbReference>
<dbReference type="Gene3D" id="1.20.5.3310">
    <property type="match status" value="1"/>
</dbReference>
<feature type="transmembrane region" description="Helical" evidence="9">
    <location>
        <begin position="6"/>
        <end position="22"/>
    </location>
</feature>
<evidence type="ECO:0000256" key="8">
    <source>
        <dbReference type="ARBA" id="ARBA00023136"/>
    </source>
</evidence>